<protein>
    <submittedName>
        <fullName evidence="1">Uncharacterized protein</fullName>
    </submittedName>
</protein>
<evidence type="ECO:0000313" key="2">
    <source>
        <dbReference type="Proteomes" id="UP000790709"/>
    </source>
</evidence>
<name>A0ACB8B455_9AGAM</name>
<proteinExistence type="predicted"/>
<organism evidence="1 2">
    <name type="scientific">Leucogyrophana mollusca</name>
    <dbReference type="NCBI Taxonomy" id="85980"/>
    <lineage>
        <taxon>Eukaryota</taxon>
        <taxon>Fungi</taxon>
        <taxon>Dikarya</taxon>
        <taxon>Basidiomycota</taxon>
        <taxon>Agaricomycotina</taxon>
        <taxon>Agaricomycetes</taxon>
        <taxon>Agaricomycetidae</taxon>
        <taxon>Boletales</taxon>
        <taxon>Boletales incertae sedis</taxon>
        <taxon>Leucogyrophana</taxon>
    </lineage>
</organism>
<accession>A0ACB8B455</accession>
<evidence type="ECO:0000313" key="1">
    <source>
        <dbReference type="EMBL" id="KAH7919517.1"/>
    </source>
</evidence>
<dbReference type="EMBL" id="MU266653">
    <property type="protein sequence ID" value="KAH7919517.1"/>
    <property type="molecule type" value="Genomic_DNA"/>
</dbReference>
<sequence length="254" mass="28871">MSGQMKHIVESIQDVAQRHPRAIATTVLLSVVTPQLTHWFVNNYRSFLALGRAGIPSNIIGWSIAMMAKPFGRETLSTDMYDRDSNKDFWLDDHSIPERRGDRPRTGWHFLPHRQTNRLPSQDVKERLKAIFGKHAAANPDLLEIAVSPHERMHEAMVIKSSRPSPHKVADHAMREVAHYHPEIDYSLHVTLSPQDCKLVIERGWGERHPLSGTVALPKEYLLVYAPRDDEELDVVERILVATIGYVAGSKEVN</sequence>
<gene>
    <name evidence="1" type="ORF">BV22DRAFT_1050994</name>
</gene>
<comment type="caution">
    <text evidence="1">The sequence shown here is derived from an EMBL/GenBank/DDBJ whole genome shotgun (WGS) entry which is preliminary data.</text>
</comment>
<dbReference type="Proteomes" id="UP000790709">
    <property type="component" value="Unassembled WGS sequence"/>
</dbReference>
<reference evidence="1" key="1">
    <citation type="journal article" date="2021" name="New Phytol.">
        <title>Evolutionary innovations through gain and loss of genes in the ectomycorrhizal Boletales.</title>
        <authorList>
            <person name="Wu G."/>
            <person name="Miyauchi S."/>
            <person name="Morin E."/>
            <person name="Kuo A."/>
            <person name="Drula E."/>
            <person name="Varga T."/>
            <person name="Kohler A."/>
            <person name="Feng B."/>
            <person name="Cao Y."/>
            <person name="Lipzen A."/>
            <person name="Daum C."/>
            <person name="Hundley H."/>
            <person name="Pangilinan J."/>
            <person name="Johnson J."/>
            <person name="Barry K."/>
            <person name="LaButti K."/>
            <person name="Ng V."/>
            <person name="Ahrendt S."/>
            <person name="Min B."/>
            <person name="Choi I.G."/>
            <person name="Park H."/>
            <person name="Plett J.M."/>
            <person name="Magnuson J."/>
            <person name="Spatafora J.W."/>
            <person name="Nagy L.G."/>
            <person name="Henrissat B."/>
            <person name="Grigoriev I.V."/>
            <person name="Yang Z.L."/>
            <person name="Xu J."/>
            <person name="Martin F.M."/>
        </authorList>
    </citation>
    <scope>NUCLEOTIDE SEQUENCE</scope>
    <source>
        <strain evidence="1">KUC20120723A-06</strain>
    </source>
</reference>
<keyword evidence="2" id="KW-1185">Reference proteome</keyword>